<dbReference type="Proteomes" id="UP000238153">
    <property type="component" value="Unassembled WGS sequence"/>
</dbReference>
<reference evidence="1 4" key="2">
    <citation type="submission" date="2023-08" db="EMBL/GenBank/DDBJ databases">
        <title>Genomic surveillance of Staphylococcus haemolyticus neonatal outbreak in southern France.</title>
        <authorList>
            <person name="Magnan C."/>
            <person name="Morsli M."/>
            <person name="Thiery B."/>
            <person name="Salipante F."/>
            <person name="Attar J."/>
            <person name="Massimo D.M."/>
            <person name="Ory J."/>
            <person name="Pantel A."/>
            <person name="Lavigne J.-P."/>
        </authorList>
    </citation>
    <scope>NUCLEOTIDE SEQUENCE [LARGE SCALE GENOMIC DNA]</scope>
    <source>
        <strain evidence="1 4">NSH026</strain>
    </source>
</reference>
<reference evidence="2 3" key="1">
    <citation type="submission" date="2017-11" db="EMBL/GenBank/DDBJ databases">
        <authorList>
            <person name="Founou R.C."/>
            <person name="Founou L."/>
            <person name="Allam M."/>
            <person name="Ismail A."/>
            <person name="Essack S.Y."/>
        </authorList>
    </citation>
    <scope>NUCLEOTIDE SEQUENCE [LARGE SCALE GENOMIC DNA]</scope>
    <source>
        <strain evidence="2 3">G811N2B1</strain>
    </source>
</reference>
<dbReference type="AlphaFoldDB" id="A0A2A1KAJ5"/>
<comment type="caution">
    <text evidence="2">The sequence shown here is derived from an EMBL/GenBank/DDBJ whole genome shotgun (WGS) entry which is preliminary data.</text>
</comment>
<dbReference type="RefSeq" id="WP_011275314.1">
    <property type="nucleotide sequence ID" value="NZ_BKAY01000013.1"/>
</dbReference>
<dbReference type="KEGG" id="shh:ShL2_00895"/>
<proteinExistence type="predicted"/>
<gene>
    <name evidence="2" type="ORF">CV019_06280</name>
    <name evidence="1" type="ORF">RO950_12825</name>
</gene>
<name>A0A2A1KAJ5_STAHA</name>
<dbReference type="GeneID" id="93780397"/>
<dbReference type="EMBL" id="PGWX01000274">
    <property type="protein sequence ID" value="PPJ75285.1"/>
    <property type="molecule type" value="Genomic_DNA"/>
</dbReference>
<keyword evidence="4" id="KW-1185">Reference proteome</keyword>
<protein>
    <submittedName>
        <fullName evidence="2">Uncharacterized protein</fullName>
    </submittedName>
</protein>
<evidence type="ECO:0000313" key="4">
    <source>
        <dbReference type="Proteomes" id="UP001269271"/>
    </source>
</evidence>
<evidence type="ECO:0000313" key="1">
    <source>
        <dbReference type="EMBL" id="MDT4287844.1"/>
    </source>
</evidence>
<organism evidence="2 3">
    <name type="scientific">Staphylococcus haemolyticus</name>
    <dbReference type="NCBI Taxonomy" id="1283"/>
    <lineage>
        <taxon>Bacteria</taxon>
        <taxon>Bacillati</taxon>
        <taxon>Bacillota</taxon>
        <taxon>Bacilli</taxon>
        <taxon>Bacillales</taxon>
        <taxon>Staphylococcaceae</taxon>
        <taxon>Staphylococcus</taxon>
    </lineage>
</organism>
<evidence type="ECO:0000313" key="3">
    <source>
        <dbReference type="Proteomes" id="UP000238153"/>
    </source>
</evidence>
<sequence>MYSELTYLKNEEKYRNLFEREYCQKEIITCHNIVVKFYARHFDHAFFSRSNRRSNKKDVFDSNRAQRILWIKQVLQDNNIPIYQGHNSKTKKSDKSRRVSLLTPDGYVVVIRMTGEDKAEFLTAFVINDSAVIGKIRSNPLIYDPT</sequence>
<dbReference type="Proteomes" id="UP001269271">
    <property type="component" value="Unassembled WGS sequence"/>
</dbReference>
<dbReference type="EMBL" id="JAVSOO010000063">
    <property type="protein sequence ID" value="MDT4287844.1"/>
    <property type="molecule type" value="Genomic_DNA"/>
</dbReference>
<accession>A0A2A1KAJ5</accession>
<evidence type="ECO:0000313" key="2">
    <source>
        <dbReference type="EMBL" id="PPJ75285.1"/>
    </source>
</evidence>